<keyword evidence="3" id="KW-0863">Zinc-finger</keyword>
<feature type="domain" description="Matrin-type" evidence="6">
    <location>
        <begin position="52"/>
        <end position="83"/>
    </location>
</feature>
<keyword evidence="2" id="KW-0479">Metal-binding</keyword>
<dbReference type="GO" id="GO:0008270">
    <property type="term" value="F:zinc ion binding"/>
    <property type="evidence" value="ECO:0007669"/>
    <property type="project" value="UniProtKB-KW"/>
</dbReference>
<dbReference type="InterPro" id="IPR036236">
    <property type="entry name" value="Znf_C2H2_sf"/>
</dbReference>
<dbReference type="GO" id="GO:0005634">
    <property type="term" value="C:nucleus"/>
    <property type="evidence" value="ECO:0007669"/>
    <property type="project" value="UniProtKB-SubCell"/>
</dbReference>
<evidence type="ECO:0000313" key="7">
    <source>
        <dbReference type="EMBL" id="CAD2220874.1"/>
    </source>
</evidence>
<keyword evidence="5" id="KW-0539">Nucleus</keyword>
<dbReference type="InterPro" id="IPR013085">
    <property type="entry name" value="U1-CZ_Znf_C2H2"/>
</dbReference>
<dbReference type="EMBL" id="LR877163">
    <property type="protein sequence ID" value="CAD2220874.1"/>
    <property type="molecule type" value="Genomic_DNA"/>
</dbReference>
<dbReference type="Gene3D" id="3.30.160.60">
    <property type="entry name" value="Classic Zinc Finger"/>
    <property type="match status" value="1"/>
</dbReference>
<sequence length="145" mass="16965">MSHHSKLDEVHLTSEDLIRQKKRKRMAKMSPEKRRKFIQYERRHNEKDGNLIYCDYCDVFISSKPRVWNAHRSSRRHMDNFEAYYAMVAGVEPLLLREINEKVQRARNRSQVAVNIGQGITVGHKEVTVKVGNNVVYNPSGDAQK</sequence>
<dbReference type="SUPFAM" id="SSF57667">
    <property type="entry name" value="beta-beta-alpha zinc fingers"/>
    <property type="match status" value="1"/>
</dbReference>
<reference evidence="7 8" key="1">
    <citation type="submission" date="2020-08" db="EMBL/GenBank/DDBJ databases">
        <authorList>
            <person name="Newling K."/>
            <person name="Davey J."/>
            <person name="Forrester S."/>
        </authorList>
    </citation>
    <scope>NUCLEOTIDE SEQUENCE [LARGE SCALE GENOMIC DNA]</scope>
    <source>
        <strain evidence="8">Crithidia deanei Carvalho (ATCC PRA-265)</strain>
    </source>
</reference>
<evidence type="ECO:0000256" key="5">
    <source>
        <dbReference type="ARBA" id="ARBA00023242"/>
    </source>
</evidence>
<dbReference type="PROSITE" id="PS50171">
    <property type="entry name" value="ZF_MATRIN"/>
    <property type="match status" value="1"/>
</dbReference>
<keyword evidence="8" id="KW-1185">Reference proteome</keyword>
<dbReference type="Pfam" id="PF06220">
    <property type="entry name" value="zf-U1"/>
    <property type="match status" value="1"/>
</dbReference>
<protein>
    <submittedName>
        <fullName evidence="7">U1 zinc finger containing protein, putative</fullName>
    </submittedName>
</protein>
<dbReference type="GO" id="GO:0003676">
    <property type="term" value="F:nucleic acid binding"/>
    <property type="evidence" value="ECO:0007669"/>
    <property type="project" value="InterPro"/>
</dbReference>
<evidence type="ECO:0000256" key="3">
    <source>
        <dbReference type="ARBA" id="ARBA00022771"/>
    </source>
</evidence>
<evidence type="ECO:0000256" key="1">
    <source>
        <dbReference type="ARBA" id="ARBA00004123"/>
    </source>
</evidence>
<dbReference type="Proteomes" id="UP000515908">
    <property type="component" value="Chromosome 19"/>
</dbReference>
<organism evidence="7 8">
    <name type="scientific">Angomonas deanei</name>
    <dbReference type="NCBI Taxonomy" id="59799"/>
    <lineage>
        <taxon>Eukaryota</taxon>
        <taxon>Discoba</taxon>
        <taxon>Euglenozoa</taxon>
        <taxon>Kinetoplastea</taxon>
        <taxon>Metakinetoplastina</taxon>
        <taxon>Trypanosomatida</taxon>
        <taxon>Trypanosomatidae</taxon>
        <taxon>Strigomonadinae</taxon>
        <taxon>Angomonas</taxon>
    </lineage>
</organism>
<keyword evidence="4" id="KW-0862">Zinc</keyword>
<dbReference type="AlphaFoldDB" id="A0A7G2CPI4"/>
<dbReference type="VEuPathDB" id="TriTrypDB:ADEAN_000839800"/>
<gene>
    <name evidence="7" type="ORF">ADEAN_000839800</name>
</gene>
<comment type="subcellular location">
    <subcellularLocation>
        <location evidence="1">Nucleus</location>
    </subcellularLocation>
</comment>
<evidence type="ECO:0000259" key="6">
    <source>
        <dbReference type="PROSITE" id="PS50171"/>
    </source>
</evidence>
<evidence type="ECO:0000256" key="2">
    <source>
        <dbReference type="ARBA" id="ARBA00022723"/>
    </source>
</evidence>
<proteinExistence type="predicted"/>
<evidence type="ECO:0000256" key="4">
    <source>
        <dbReference type="ARBA" id="ARBA00022833"/>
    </source>
</evidence>
<name>A0A7G2CPI4_9TRYP</name>
<evidence type="ECO:0000313" key="8">
    <source>
        <dbReference type="Proteomes" id="UP000515908"/>
    </source>
</evidence>
<dbReference type="InterPro" id="IPR000690">
    <property type="entry name" value="Matrin/U1-C_Znf_C2H2"/>
</dbReference>
<accession>A0A7G2CPI4</accession>